<gene>
    <name evidence="2" type="ORF">ACFOES_02125</name>
</gene>
<dbReference type="RefSeq" id="WP_377831501.1">
    <property type="nucleotide sequence ID" value="NZ_JBHRSK010000002.1"/>
</dbReference>
<keyword evidence="3" id="KW-1185">Reference proteome</keyword>
<dbReference type="InterPro" id="IPR032710">
    <property type="entry name" value="NTF2-like_dom_sf"/>
</dbReference>
<protein>
    <submittedName>
        <fullName evidence="2">Ketosteroid isomerase-related protein</fullName>
    </submittedName>
</protein>
<dbReference type="Proteomes" id="UP001595443">
    <property type="component" value="Unassembled WGS sequence"/>
</dbReference>
<feature type="domain" description="SnoaL-like" evidence="1">
    <location>
        <begin position="6"/>
        <end position="116"/>
    </location>
</feature>
<name>A0ABV7AC35_9RHOB</name>
<dbReference type="GO" id="GO:0016853">
    <property type="term" value="F:isomerase activity"/>
    <property type="evidence" value="ECO:0007669"/>
    <property type="project" value="UniProtKB-KW"/>
</dbReference>
<dbReference type="NCBIfam" id="TIGR02096">
    <property type="entry name" value="ketosteroid isomerase-related protein"/>
    <property type="match status" value="1"/>
</dbReference>
<evidence type="ECO:0000313" key="2">
    <source>
        <dbReference type="EMBL" id="MFC2966879.1"/>
    </source>
</evidence>
<reference evidence="3" key="1">
    <citation type="journal article" date="2019" name="Int. J. Syst. Evol. Microbiol.">
        <title>The Global Catalogue of Microorganisms (GCM) 10K type strain sequencing project: providing services to taxonomists for standard genome sequencing and annotation.</title>
        <authorList>
            <consortium name="The Broad Institute Genomics Platform"/>
            <consortium name="The Broad Institute Genome Sequencing Center for Infectious Disease"/>
            <person name="Wu L."/>
            <person name="Ma J."/>
        </authorList>
    </citation>
    <scope>NUCLEOTIDE SEQUENCE [LARGE SCALE GENOMIC DNA]</scope>
    <source>
        <strain evidence="3">KCTC 62192</strain>
    </source>
</reference>
<dbReference type="EMBL" id="JBHRSK010000002">
    <property type="protein sequence ID" value="MFC2966879.1"/>
    <property type="molecule type" value="Genomic_DNA"/>
</dbReference>
<dbReference type="Pfam" id="PF12680">
    <property type="entry name" value="SnoaL_2"/>
    <property type="match status" value="1"/>
</dbReference>
<proteinExistence type="predicted"/>
<evidence type="ECO:0000259" key="1">
    <source>
        <dbReference type="Pfam" id="PF12680"/>
    </source>
</evidence>
<accession>A0ABV7AC35</accession>
<dbReference type="InterPro" id="IPR011721">
    <property type="entry name" value="CHP02096"/>
</dbReference>
<evidence type="ECO:0000313" key="3">
    <source>
        <dbReference type="Proteomes" id="UP001595443"/>
    </source>
</evidence>
<keyword evidence="2" id="KW-0413">Isomerase</keyword>
<dbReference type="InterPro" id="IPR037401">
    <property type="entry name" value="SnoaL-like"/>
</dbReference>
<organism evidence="2 3">
    <name type="scientific">Acidimangrovimonas pyrenivorans</name>
    <dbReference type="NCBI Taxonomy" id="2030798"/>
    <lineage>
        <taxon>Bacteria</taxon>
        <taxon>Pseudomonadati</taxon>
        <taxon>Pseudomonadota</taxon>
        <taxon>Alphaproteobacteria</taxon>
        <taxon>Rhodobacterales</taxon>
        <taxon>Paracoccaceae</taxon>
        <taxon>Acidimangrovimonas</taxon>
    </lineage>
</organism>
<comment type="caution">
    <text evidence="2">The sequence shown here is derived from an EMBL/GenBank/DDBJ whole genome shotgun (WGS) entry which is preliminary data.</text>
</comment>
<sequence>MSRALIERYFAAFNAGDALGMLDCVTEDVAHHVNEGEVRRGKEAFAEFCAHMGVSYREELRDMVIFVNAAGDRAAAEFTVHGTYLKTDPGLPEAHGQEYVLPAGSFFTLRDGRISRVTTYYNLADWTRQVADA</sequence>
<dbReference type="SUPFAM" id="SSF54427">
    <property type="entry name" value="NTF2-like"/>
    <property type="match status" value="1"/>
</dbReference>
<dbReference type="Gene3D" id="3.10.450.50">
    <property type="match status" value="1"/>
</dbReference>